<dbReference type="InterPro" id="IPR050469">
    <property type="entry name" value="Diguanylate_Cyclase"/>
</dbReference>
<evidence type="ECO:0000256" key="2">
    <source>
        <dbReference type="ARBA" id="ARBA00034247"/>
    </source>
</evidence>
<feature type="transmembrane region" description="Helical" evidence="4">
    <location>
        <begin position="323"/>
        <end position="348"/>
    </location>
</feature>
<comment type="catalytic activity">
    <reaction evidence="2">
        <text>2 GTP = 3',3'-c-di-GMP + 2 diphosphate</text>
        <dbReference type="Rhea" id="RHEA:24898"/>
        <dbReference type="ChEBI" id="CHEBI:33019"/>
        <dbReference type="ChEBI" id="CHEBI:37565"/>
        <dbReference type="ChEBI" id="CHEBI:58805"/>
        <dbReference type="EC" id="2.7.7.65"/>
    </reaction>
</comment>
<keyword evidence="3" id="KW-0175">Coiled coil</keyword>
<dbReference type="GO" id="GO:0016020">
    <property type="term" value="C:membrane"/>
    <property type="evidence" value="ECO:0007669"/>
    <property type="project" value="InterPro"/>
</dbReference>
<accession>A0A248VTJ0</accession>
<dbReference type="InterPro" id="IPR000160">
    <property type="entry name" value="GGDEF_dom"/>
</dbReference>
<name>A0A248VTJ0_9BURK</name>
<protein>
    <recommendedName>
        <fullName evidence="1">diguanylate cyclase</fullName>
        <ecNumber evidence="1">2.7.7.65</ecNumber>
    </recommendedName>
</protein>
<keyword evidence="4" id="KW-0812">Transmembrane</keyword>
<evidence type="ECO:0000313" key="7">
    <source>
        <dbReference type="EMBL" id="ASW02348.1"/>
    </source>
</evidence>
<evidence type="ECO:0000256" key="3">
    <source>
        <dbReference type="SAM" id="Coils"/>
    </source>
</evidence>
<dbReference type="EMBL" id="CP022990">
    <property type="protein sequence ID" value="ASW02348.1"/>
    <property type="molecule type" value="Genomic_DNA"/>
</dbReference>
<dbReference type="SMART" id="SM00267">
    <property type="entry name" value="GGDEF"/>
    <property type="match status" value="1"/>
</dbReference>
<dbReference type="AlphaFoldDB" id="A0A248VTJ0"/>
<feature type="coiled-coil region" evidence="3">
    <location>
        <begin position="219"/>
        <end position="246"/>
    </location>
</feature>
<proteinExistence type="predicted"/>
<dbReference type="PANTHER" id="PTHR45138">
    <property type="entry name" value="REGULATORY COMPONENTS OF SENSORY TRANSDUCTION SYSTEM"/>
    <property type="match status" value="1"/>
</dbReference>
<evidence type="ECO:0000256" key="1">
    <source>
        <dbReference type="ARBA" id="ARBA00012528"/>
    </source>
</evidence>
<evidence type="ECO:0000256" key="4">
    <source>
        <dbReference type="SAM" id="Phobius"/>
    </source>
</evidence>
<dbReference type="SMART" id="SM00304">
    <property type="entry name" value="HAMP"/>
    <property type="match status" value="1"/>
</dbReference>
<keyword evidence="4" id="KW-1133">Transmembrane helix</keyword>
<dbReference type="NCBIfam" id="TIGR00254">
    <property type="entry name" value="GGDEF"/>
    <property type="match status" value="1"/>
</dbReference>
<dbReference type="SUPFAM" id="SSF55073">
    <property type="entry name" value="Nucleotide cyclase"/>
    <property type="match status" value="1"/>
</dbReference>
<dbReference type="CDD" id="cd01949">
    <property type="entry name" value="GGDEF"/>
    <property type="match status" value="1"/>
</dbReference>
<dbReference type="InterPro" id="IPR043128">
    <property type="entry name" value="Rev_trsase/Diguanyl_cyclase"/>
</dbReference>
<dbReference type="GO" id="GO:0007165">
    <property type="term" value="P:signal transduction"/>
    <property type="evidence" value="ECO:0007669"/>
    <property type="project" value="InterPro"/>
</dbReference>
<dbReference type="FunFam" id="3.30.70.270:FF:000001">
    <property type="entry name" value="Diguanylate cyclase domain protein"/>
    <property type="match status" value="1"/>
</dbReference>
<evidence type="ECO:0000259" key="5">
    <source>
        <dbReference type="PROSITE" id="PS50885"/>
    </source>
</evidence>
<sequence>MIRNAFSAMSIDRRFSISVAVALLPVLILCGRLVVHEWHAYVVADGALYAFQSYRAGLQAIERVSAERGPTNSALGEDLPTPEARRAALRRARDESDARIEKLIEMLQASRCPACDGDLARIKEARNELAGARANVDQLVRLPLAQRGERAVSSAVDGMIKVIPQFAPAIDALAANVVKGDTRALNCLILATLTADLREAAGQLGSHFTATLTARRALRQEDQLAIERTEGRVDQLRELIDAHVRDRSTLESTAFDRMNQLYFGEGIAYIAEVRRLASRSGGAAISPAQLADHYVPMMRPITVFRDQVLDLAETEIRHHRSNALALLAASGLAACVLLAILLSMATLFRRRVIRPLLDATHVIGAIANGDLTAEIPAARYRGEIKAMFNAIGVLKANSVERQQLERERDRLIHELKATAETDFLTHLLNRRAFESRARASCAERNTAEPELALIMFDIDHFKKINDTYGHATGDHALQLVARLCLDTCRPSDVVARWGGEEFAVLSRVHDAAEALAIADRLRRRISETRIPFNGKDGFTITASFGVALASACDSRDVARLFRHADRLLYQAKEAGRDRIVADPIGVPSGSA</sequence>
<dbReference type="PANTHER" id="PTHR45138:SF9">
    <property type="entry name" value="DIGUANYLATE CYCLASE DGCM-RELATED"/>
    <property type="match status" value="1"/>
</dbReference>
<dbReference type="Pfam" id="PF00990">
    <property type="entry name" value="GGDEF"/>
    <property type="match status" value="1"/>
</dbReference>
<dbReference type="Proteomes" id="UP000215158">
    <property type="component" value="Chromosome 2"/>
</dbReference>
<keyword evidence="4" id="KW-0472">Membrane</keyword>
<dbReference type="PROSITE" id="PS50887">
    <property type="entry name" value="GGDEF"/>
    <property type="match status" value="1"/>
</dbReference>
<dbReference type="EC" id="2.7.7.65" evidence="1"/>
<feature type="domain" description="HAMP" evidence="5">
    <location>
        <begin position="350"/>
        <end position="403"/>
    </location>
</feature>
<evidence type="ECO:0000313" key="8">
    <source>
        <dbReference type="Proteomes" id="UP000215158"/>
    </source>
</evidence>
<dbReference type="GO" id="GO:0052621">
    <property type="term" value="F:diguanylate cyclase activity"/>
    <property type="evidence" value="ECO:0007669"/>
    <property type="project" value="UniProtKB-EC"/>
</dbReference>
<keyword evidence="8" id="KW-1185">Reference proteome</keyword>
<dbReference type="InterPro" id="IPR003660">
    <property type="entry name" value="HAMP_dom"/>
</dbReference>
<dbReference type="PROSITE" id="PS50885">
    <property type="entry name" value="HAMP"/>
    <property type="match status" value="1"/>
</dbReference>
<dbReference type="InterPro" id="IPR029787">
    <property type="entry name" value="Nucleotide_cyclase"/>
</dbReference>
<dbReference type="Gene3D" id="3.30.70.270">
    <property type="match status" value="1"/>
</dbReference>
<reference evidence="7 8" key="1">
    <citation type="submission" date="2017-08" db="EMBL/GenBank/DDBJ databases">
        <title>Identification and genetic characteristics of simultaneous BTEX- and naphthalene-degrading Paraburkholderia sp. BN5 isolated from petroleum-contaminated soil.</title>
        <authorList>
            <person name="Lee Y."/>
            <person name="Jeon C.O."/>
        </authorList>
    </citation>
    <scope>NUCLEOTIDE SEQUENCE [LARGE SCALE GENOMIC DNA]</scope>
    <source>
        <strain evidence="7 8">BN5</strain>
    </source>
</reference>
<feature type="domain" description="GGDEF" evidence="6">
    <location>
        <begin position="449"/>
        <end position="584"/>
    </location>
</feature>
<feature type="coiled-coil region" evidence="3">
    <location>
        <begin position="394"/>
        <end position="421"/>
    </location>
</feature>
<dbReference type="SUPFAM" id="SSF158472">
    <property type="entry name" value="HAMP domain-like"/>
    <property type="match status" value="1"/>
</dbReference>
<dbReference type="KEGG" id="parb:CJU94_30060"/>
<gene>
    <name evidence="7" type="ORF">CJU94_30060</name>
</gene>
<organism evidence="7 8">
    <name type="scientific">Paraburkholderia aromaticivorans</name>
    <dbReference type="NCBI Taxonomy" id="2026199"/>
    <lineage>
        <taxon>Bacteria</taxon>
        <taxon>Pseudomonadati</taxon>
        <taxon>Pseudomonadota</taxon>
        <taxon>Betaproteobacteria</taxon>
        <taxon>Burkholderiales</taxon>
        <taxon>Burkholderiaceae</taxon>
        <taxon>Paraburkholderia</taxon>
    </lineage>
</organism>
<dbReference type="Gene3D" id="6.10.340.10">
    <property type="match status" value="1"/>
</dbReference>
<dbReference type="OrthoDB" id="9813903at2"/>
<evidence type="ECO:0000259" key="6">
    <source>
        <dbReference type="PROSITE" id="PS50887"/>
    </source>
</evidence>